<dbReference type="InterPro" id="IPR045239">
    <property type="entry name" value="bHLH95_bHLH"/>
</dbReference>
<comment type="subcellular location">
    <subcellularLocation>
        <location evidence="1">Nucleus</location>
    </subcellularLocation>
</comment>
<dbReference type="GO" id="GO:0003677">
    <property type="term" value="F:DNA binding"/>
    <property type="evidence" value="ECO:0007669"/>
    <property type="project" value="UniProtKB-KW"/>
</dbReference>
<dbReference type="PANTHER" id="PTHR46665">
    <property type="entry name" value="TRANSCRIPTION FACTOR BHLH041-RELATED-RELATED"/>
    <property type="match status" value="1"/>
</dbReference>
<dbReference type="PANTHER" id="PTHR46665:SF1">
    <property type="entry name" value="SPERMATOGENESIS- AND OOGENESIS-SPECIFIC BASIC HELIX-LOOP-HELIX-CONTAINING PROTEIN 1"/>
    <property type="match status" value="1"/>
</dbReference>
<sequence length="424" mass="48323">MDAVFHLDAVPRAQYLQLLTQSIGCSYICLWSYSSYLNPPNSLVPGFAFANSLPYIELRELDLQNRWSNQTQRQFYQRAVFMGCRSGEIELGLSNVVQLNMEIEKTRFFPEDFPRQLSHVGDPFPQPTDLNRSSSFSSSLRSLSTGSPIEPTPSSLQPMSSLIDCSCQQAMQALTQMQSNIQLPMLERENASITRAILAALTSSTSHLPRQNQNLPYNYLLNPKATALKRYVPRSTPPVRASLRSQSLLKRATLFCRKLTLVRRERRRREKQNEDFIALRSLLPFGTKKDKASILFNSRQYLTSLKAQVAELSKQNQLLQARLLPAAADVGGSSNESLNVRIIPLHESTSEQRMVDLRISVRGEVLIDNILMRLLEFLRQDRNVSIMSIEANNQLSEGSVNYINLRLRIEILEFKFNVQFQMSN</sequence>
<dbReference type="CDD" id="cd11393">
    <property type="entry name" value="bHLH_AtbHLH_like"/>
    <property type="match status" value="1"/>
</dbReference>
<evidence type="ECO:0000256" key="1">
    <source>
        <dbReference type="ARBA" id="ARBA00004123"/>
    </source>
</evidence>
<dbReference type="GO" id="GO:0046983">
    <property type="term" value="F:protein dimerization activity"/>
    <property type="evidence" value="ECO:0007669"/>
    <property type="project" value="InterPro"/>
</dbReference>
<evidence type="ECO:0000256" key="3">
    <source>
        <dbReference type="ARBA" id="ARBA00023125"/>
    </source>
</evidence>
<dbReference type="InterPro" id="IPR011598">
    <property type="entry name" value="bHLH_dom"/>
</dbReference>
<keyword evidence="5" id="KW-0539">Nucleus</keyword>
<evidence type="ECO:0000259" key="7">
    <source>
        <dbReference type="PROSITE" id="PS50888"/>
    </source>
</evidence>
<evidence type="ECO:0000313" key="8">
    <source>
        <dbReference type="EMBL" id="TYG64209.1"/>
    </source>
</evidence>
<dbReference type="AlphaFoldDB" id="A0A5D2C4K4"/>
<dbReference type="InterPro" id="IPR055478">
    <property type="entry name" value="DUF7050"/>
</dbReference>
<dbReference type="EMBL" id="CM017706">
    <property type="protein sequence ID" value="TYG64209.1"/>
    <property type="molecule type" value="Genomic_DNA"/>
</dbReference>
<dbReference type="Pfam" id="PF00010">
    <property type="entry name" value="HLH"/>
    <property type="match status" value="1"/>
</dbReference>
<dbReference type="InterPro" id="IPR036638">
    <property type="entry name" value="HLH_DNA-bd_sf"/>
</dbReference>
<evidence type="ECO:0000256" key="5">
    <source>
        <dbReference type="ARBA" id="ARBA00023242"/>
    </source>
</evidence>
<organism evidence="8 9">
    <name type="scientific">Gossypium darwinii</name>
    <name type="common">Darwin's cotton</name>
    <name type="synonym">Gossypium barbadense var. darwinii</name>
    <dbReference type="NCBI Taxonomy" id="34276"/>
    <lineage>
        <taxon>Eukaryota</taxon>
        <taxon>Viridiplantae</taxon>
        <taxon>Streptophyta</taxon>
        <taxon>Embryophyta</taxon>
        <taxon>Tracheophyta</taxon>
        <taxon>Spermatophyta</taxon>
        <taxon>Magnoliopsida</taxon>
        <taxon>eudicotyledons</taxon>
        <taxon>Gunneridae</taxon>
        <taxon>Pentapetalae</taxon>
        <taxon>rosids</taxon>
        <taxon>malvids</taxon>
        <taxon>Malvales</taxon>
        <taxon>Malvaceae</taxon>
        <taxon>Malvoideae</taxon>
        <taxon>Gossypium</taxon>
    </lineage>
</organism>
<keyword evidence="4" id="KW-0804">Transcription</keyword>
<reference evidence="8 9" key="1">
    <citation type="submission" date="2019-06" db="EMBL/GenBank/DDBJ databases">
        <title>WGS assembly of Gossypium darwinii.</title>
        <authorList>
            <person name="Chen Z.J."/>
            <person name="Sreedasyam A."/>
            <person name="Ando A."/>
            <person name="Song Q."/>
            <person name="De L."/>
            <person name="Hulse-Kemp A."/>
            <person name="Ding M."/>
            <person name="Ye W."/>
            <person name="Kirkbride R."/>
            <person name="Jenkins J."/>
            <person name="Plott C."/>
            <person name="Lovell J."/>
            <person name="Lin Y.-M."/>
            <person name="Vaughn R."/>
            <person name="Liu B."/>
            <person name="Li W."/>
            <person name="Simpson S."/>
            <person name="Scheffler B."/>
            <person name="Saski C."/>
            <person name="Grover C."/>
            <person name="Hu G."/>
            <person name="Conover J."/>
            <person name="Carlson J."/>
            <person name="Shu S."/>
            <person name="Boston L."/>
            <person name="Williams M."/>
            <person name="Peterson D."/>
            <person name="Mcgee K."/>
            <person name="Jones D."/>
            <person name="Wendel J."/>
            <person name="Stelly D."/>
            <person name="Grimwood J."/>
            <person name="Schmutz J."/>
        </authorList>
    </citation>
    <scope>NUCLEOTIDE SEQUENCE [LARGE SCALE GENOMIC DNA]</scope>
    <source>
        <strain evidence="8">1808015.09</strain>
    </source>
</reference>
<feature type="domain" description="BHLH" evidence="7">
    <location>
        <begin position="256"/>
        <end position="305"/>
    </location>
</feature>
<proteinExistence type="predicted"/>
<dbReference type="GO" id="GO:0005634">
    <property type="term" value="C:nucleus"/>
    <property type="evidence" value="ECO:0007669"/>
    <property type="project" value="UniProtKB-SubCell"/>
</dbReference>
<evidence type="ECO:0000256" key="2">
    <source>
        <dbReference type="ARBA" id="ARBA00023015"/>
    </source>
</evidence>
<dbReference type="InterPro" id="IPR044658">
    <property type="entry name" value="bHLH92/bHLH041-like"/>
</dbReference>
<name>A0A5D2C4K4_GOSDA</name>
<evidence type="ECO:0000313" key="9">
    <source>
        <dbReference type="Proteomes" id="UP000323506"/>
    </source>
</evidence>
<keyword evidence="9" id="KW-1185">Reference proteome</keyword>
<feature type="compositionally biased region" description="Low complexity" evidence="6">
    <location>
        <begin position="132"/>
        <end position="144"/>
    </location>
</feature>
<dbReference type="Pfam" id="PF23133">
    <property type="entry name" value="DUF7050"/>
    <property type="match status" value="2"/>
</dbReference>
<gene>
    <name evidence="8" type="ORF">ES288_D06G089800v1</name>
</gene>
<dbReference type="Proteomes" id="UP000323506">
    <property type="component" value="Chromosome D06"/>
</dbReference>
<accession>A0A5D2C4K4</accession>
<dbReference type="SUPFAM" id="SSF47459">
    <property type="entry name" value="HLH, helix-loop-helix DNA-binding domain"/>
    <property type="match status" value="1"/>
</dbReference>
<dbReference type="Pfam" id="PF23132">
    <property type="entry name" value="DUF7049"/>
    <property type="match status" value="1"/>
</dbReference>
<protein>
    <recommendedName>
        <fullName evidence="7">BHLH domain-containing protein</fullName>
    </recommendedName>
</protein>
<dbReference type="InterPro" id="IPR055477">
    <property type="entry name" value="DUF7049"/>
</dbReference>
<feature type="region of interest" description="Disordered" evidence="6">
    <location>
        <begin position="120"/>
        <end position="157"/>
    </location>
</feature>
<evidence type="ECO:0000256" key="6">
    <source>
        <dbReference type="SAM" id="MobiDB-lite"/>
    </source>
</evidence>
<keyword evidence="3" id="KW-0238">DNA-binding</keyword>
<dbReference type="Gene3D" id="4.10.280.10">
    <property type="entry name" value="Helix-loop-helix DNA-binding domain"/>
    <property type="match status" value="1"/>
</dbReference>
<dbReference type="SMART" id="SM00353">
    <property type="entry name" value="HLH"/>
    <property type="match status" value="1"/>
</dbReference>
<dbReference type="PROSITE" id="PS50888">
    <property type="entry name" value="BHLH"/>
    <property type="match status" value="1"/>
</dbReference>
<keyword evidence="2" id="KW-0805">Transcription regulation</keyword>
<evidence type="ECO:0000256" key="4">
    <source>
        <dbReference type="ARBA" id="ARBA00023163"/>
    </source>
</evidence>